<sequence>MKLKERKVIHFLQFSIEVLLLYLIILPLYIIHGEYLPLTSAVLMILAVVTYILVLFKTKNKKLGMLCIPLVSIIAILFGVHYLLAFLIVAYIFWRVLSVVEETNEPWNIFLSTFVIGLLYFLHFFTLENRDVFILIIVIQFLLVVSIKLFQFTLESKEADRKTSDGVKWQIGVLVLLGGVAALGWLLFPVLNIVLSYIIRAIVYLFYLIAYPFFYLLSFYDPKMIEREGEAGSSELVDPLEEIREFPIFDLASIIGNIFLAIVGIGLVVWIISIIVKKKLRPILQDGSSTLVIDTINTQGNNQPKPFWRRKKPKNEIRRMLFDLDRNLAKKGMGRKPGQTIEEWFRPIDADQDIKKIITSTYQKVRYGHNEISKEQVKEYRLAIKKLQQQVIKEKA</sequence>
<gene>
    <name evidence="2" type="ORF">N7Z68_23415</name>
</gene>
<feature type="transmembrane region" description="Helical" evidence="1">
    <location>
        <begin position="254"/>
        <end position="276"/>
    </location>
</feature>
<feature type="transmembrane region" description="Helical" evidence="1">
    <location>
        <begin position="202"/>
        <end position="220"/>
    </location>
</feature>
<keyword evidence="3" id="KW-1185">Reference proteome</keyword>
<feature type="transmembrane region" description="Helical" evidence="1">
    <location>
        <begin position="171"/>
        <end position="195"/>
    </location>
</feature>
<evidence type="ECO:0000256" key="1">
    <source>
        <dbReference type="SAM" id="Phobius"/>
    </source>
</evidence>
<feature type="transmembrane region" description="Helical" evidence="1">
    <location>
        <begin position="68"/>
        <end position="94"/>
    </location>
</feature>
<evidence type="ECO:0000313" key="3">
    <source>
        <dbReference type="Proteomes" id="UP001148125"/>
    </source>
</evidence>
<feature type="transmembrane region" description="Helical" evidence="1">
    <location>
        <begin position="12"/>
        <end position="32"/>
    </location>
</feature>
<name>A0ABT5VLE4_9BACI</name>
<comment type="caution">
    <text evidence="2">The sequence shown here is derived from an EMBL/GenBank/DDBJ whole genome shotgun (WGS) entry which is preliminary data.</text>
</comment>
<reference evidence="2" key="1">
    <citation type="submission" date="2024-05" db="EMBL/GenBank/DDBJ databases">
        <title>Alkalihalobacillus sp. strain MEB203 novel alkaliphilic bacterium from Lonar Lake, India.</title>
        <authorList>
            <person name="Joshi A."/>
            <person name="Thite S."/>
            <person name="Mengade P."/>
        </authorList>
    </citation>
    <scope>NUCLEOTIDE SEQUENCE</scope>
    <source>
        <strain evidence="2">MEB 203</strain>
    </source>
</reference>
<feature type="transmembrane region" description="Helical" evidence="1">
    <location>
        <begin position="106"/>
        <end position="125"/>
    </location>
</feature>
<organism evidence="2 3">
    <name type="scientific">Alkalihalobacterium chitinilyticum</name>
    <dbReference type="NCBI Taxonomy" id="2980103"/>
    <lineage>
        <taxon>Bacteria</taxon>
        <taxon>Bacillati</taxon>
        <taxon>Bacillota</taxon>
        <taxon>Bacilli</taxon>
        <taxon>Bacillales</taxon>
        <taxon>Bacillaceae</taxon>
        <taxon>Alkalihalobacterium</taxon>
    </lineage>
</organism>
<keyword evidence="1" id="KW-1133">Transmembrane helix</keyword>
<dbReference type="EMBL" id="JAOTPO010000030">
    <property type="protein sequence ID" value="MDE5416254.1"/>
    <property type="molecule type" value="Genomic_DNA"/>
</dbReference>
<feature type="transmembrane region" description="Helical" evidence="1">
    <location>
        <begin position="132"/>
        <end position="151"/>
    </location>
</feature>
<keyword evidence="1" id="KW-0812">Transmembrane</keyword>
<keyword evidence="1" id="KW-0472">Membrane</keyword>
<dbReference type="RefSeq" id="WP_275120845.1">
    <property type="nucleotide sequence ID" value="NZ_JAOTPO010000030.1"/>
</dbReference>
<dbReference type="Proteomes" id="UP001148125">
    <property type="component" value="Unassembled WGS sequence"/>
</dbReference>
<proteinExistence type="predicted"/>
<accession>A0ABT5VLE4</accession>
<protein>
    <submittedName>
        <fullName evidence="2">DUF4129 domain-containing protein</fullName>
    </submittedName>
</protein>
<feature type="transmembrane region" description="Helical" evidence="1">
    <location>
        <begin position="38"/>
        <end position="56"/>
    </location>
</feature>
<evidence type="ECO:0000313" key="2">
    <source>
        <dbReference type="EMBL" id="MDE5416254.1"/>
    </source>
</evidence>